<evidence type="ECO:0000313" key="1">
    <source>
        <dbReference type="EnsemblPlants" id="HORVU.MOREX.r3.5HG0534360.1.CDS1"/>
    </source>
</evidence>
<dbReference type="Gramene" id="HORVU.MOREX.r2.5HG0444520.1">
    <property type="protein sequence ID" value="HORVU.MOREX.r2.5HG0444520.1.CDS.1"/>
    <property type="gene ID" value="HORVU.MOREX.r2.5HG0444520"/>
</dbReference>
<reference evidence="1" key="3">
    <citation type="submission" date="2022-01" db="UniProtKB">
        <authorList>
            <consortium name="EnsemblPlants"/>
        </authorList>
    </citation>
    <scope>IDENTIFICATION</scope>
    <source>
        <strain evidence="1">subsp. vulgare</strain>
    </source>
</reference>
<reference evidence="1" key="2">
    <citation type="submission" date="2020-10" db="EMBL/GenBank/DDBJ databases">
        <authorList>
            <person name="Scholz U."/>
            <person name="Mascher M."/>
            <person name="Fiebig A."/>
        </authorList>
    </citation>
    <scope>NUCLEOTIDE SEQUENCE [LARGE SCALE GENOMIC DNA]</scope>
    <source>
        <strain evidence="1">cv. Morex</strain>
    </source>
</reference>
<dbReference type="Proteomes" id="UP000011116">
    <property type="component" value="Chromosome 5H"/>
</dbReference>
<reference evidence="2" key="1">
    <citation type="journal article" date="2012" name="Nature">
        <title>A physical, genetic and functional sequence assembly of the barley genome.</title>
        <authorList>
            <consortium name="The International Barley Genome Sequencing Consortium"/>
            <person name="Mayer K.F."/>
            <person name="Waugh R."/>
            <person name="Brown J.W."/>
            <person name="Schulman A."/>
            <person name="Langridge P."/>
            <person name="Platzer M."/>
            <person name="Fincher G.B."/>
            <person name="Muehlbauer G.J."/>
            <person name="Sato K."/>
            <person name="Close T.J."/>
            <person name="Wise R.P."/>
            <person name="Stein N."/>
        </authorList>
    </citation>
    <scope>NUCLEOTIDE SEQUENCE [LARGE SCALE GENOMIC DNA]</scope>
    <source>
        <strain evidence="2">cv. Morex</strain>
    </source>
</reference>
<protein>
    <submittedName>
        <fullName evidence="1">Uncharacterized protein</fullName>
    </submittedName>
</protein>
<organism evidence="1 2">
    <name type="scientific">Hordeum vulgare subsp. vulgare</name>
    <name type="common">Domesticated barley</name>
    <dbReference type="NCBI Taxonomy" id="112509"/>
    <lineage>
        <taxon>Eukaryota</taxon>
        <taxon>Viridiplantae</taxon>
        <taxon>Streptophyta</taxon>
        <taxon>Embryophyta</taxon>
        <taxon>Tracheophyta</taxon>
        <taxon>Spermatophyta</taxon>
        <taxon>Magnoliopsida</taxon>
        <taxon>Liliopsida</taxon>
        <taxon>Poales</taxon>
        <taxon>Poaceae</taxon>
        <taxon>BOP clade</taxon>
        <taxon>Pooideae</taxon>
        <taxon>Triticodae</taxon>
        <taxon>Triticeae</taxon>
        <taxon>Hordeinae</taxon>
        <taxon>Hordeum</taxon>
    </lineage>
</organism>
<dbReference type="Gramene" id="HORVU.MOREX.r3.5HG0534360.1">
    <property type="protein sequence ID" value="HORVU.MOREX.r3.5HG0534360.1.CDS1"/>
    <property type="gene ID" value="HORVU.MOREX.r3.5HG0534360"/>
</dbReference>
<name>A0A8I6XVH9_HORVV</name>
<proteinExistence type="predicted"/>
<dbReference type="EnsemblPlants" id="HORVU.MOREX.r3.5HG0534360.1">
    <property type="protein sequence ID" value="HORVU.MOREX.r3.5HG0534360.1.CDS1"/>
    <property type="gene ID" value="HORVU.MOREX.r3.5HG0534360"/>
</dbReference>
<keyword evidence="2" id="KW-1185">Reference proteome</keyword>
<sequence length="89" mass="10740">MYACAIKMESSNERLSYAPRKLHLVTGLQWVEQKEQDAKVFYSMFIMRRSVFTHCMNCRFRSTGLSQLATYHRKKHWHNFYGLWCMPNN</sequence>
<evidence type="ECO:0000313" key="2">
    <source>
        <dbReference type="Proteomes" id="UP000011116"/>
    </source>
</evidence>
<accession>A0A8I6XVH9</accession>
<dbReference type="AlphaFoldDB" id="A0A8I6XVH9"/>